<keyword evidence="1" id="KW-0175">Coiled coil</keyword>
<organism evidence="2">
    <name type="scientific">Siphoviridae sp. ctWBz6</name>
    <dbReference type="NCBI Taxonomy" id="2825536"/>
    <lineage>
        <taxon>Viruses</taxon>
        <taxon>Duplodnaviria</taxon>
        <taxon>Heunggongvirae</taxon>
        <taxon>Uroviricota</taxon>
        <taxon>Caudoviricetes</taxon>
    </lineage>
</organism>
<feature type="coiled-coil region" evidence="1">
    <location>
        <begin position="2"/>
        <end position="29"/>
    </location>
</feature>
<dbReference type="EMBL" id="BK015647">
    <property type="protein sequence ID" value="DAE17855.1"/>
    <property type="molecule type" value="Genomic_DNA"/>
</dbReference>
<evidence type="ECO:0000256" key="1">
    <source>
        <dbReference type="SAM" id="Coils"/>
    </source>
</evidence>
<sequence length="52" mass="5733">MSDNERKQLDAAAELLSELDKQLKREQKLLWLAYGMGLADGAKTVEVQQAAG</sequence>
<protein>
    <submittedName>
        <fullName evidence="2">Uncharacterized protein</fullName>
    </submittedName>
</protein>
<evidence type="ECO:0000313" key="2">
    <source>
        <dbReference type="EMBL" id="DAE17855.1"/>
    </source>
</evidence>
<reference evidence="2" key="1">
    <citation type="journal article" date="2021" name="Proc. Natl. Acad. Sci. U.S.A.">
        <title>A Catalog of Tens of Thousands of Viruses from Human Metagenomes Reveals Hidden Associations with Chronic Diseases.</title>
        <authorList>
            <person name="Tisza M.J."/>
            <person name="Buck C.B."/>
        </authorList>
    </citation>
    <scope>NUCLEOTIDE SEQUENCE</scope>
    <source>
        <strain evidence="2">CtWBz6</strain>
    </source>
</reference>
<accession>A0A8S5QF22</accession>
<name>A0A8S5QF22_9CAUD</name>
<proteinExistence type="predicted"/>